<evidence type="ECO:0000313" key="1">
    <source>
        <dbReference type="EMBL" id="TCS80923.1"/>
    </source>
</evidence>
<gene>
    <name evidence="1" type="ORF">EDC37_10393</name>
</gene>
<sequence length="49" mass="6231">MLRFDRNIYIMIYSVYSFYEDLDNKIIPWNEVNRVWDLMVFLFMRQSMN</sequence>
<organism evidence="1 2">
    <name type="scientific">Pectinatus cerevisiiphilus</name>
    <dbReference type="NCBI Taxonomy" id="86956"/>
    <lineage>
        <taxon>Bacteria</taxon>
        <taxon>Bacillati</taxon>
        <taxon>Bacillota</taxon>
        <taxon>Negativicutes</taxon>
        <taxon>Selenomonadales</taxon>
        <taxon>Selenomonadaceae</taxon>
        <taxon>Pectinatus</taxon>
    </lineage>
</organism>
<proteinExistence type="predicted"/>
<name>A0A4R3KD34_9FIRM</name>
<keyword evidence="2" id="KW-1185">Reference proteome</keyword>
<dbReference type="AlphaFoldDB" id="A0A4R3KD34"/>
<dbReference type="EMBL" id="SMAA01000003">
    <property type="protein sequence ID" value="TCS80923.1"/>
    <property type="molecule type" value="Genomic_DNA"/>
</dbReference>
<dbReference type="Proteomes" id="UP000295188">
    <property type="component" value="Unassembled WGS sequence"/>
</dbReference>
<evidence type="ECO:0000313" key="2">
    <source>
        <dbReference type="Proteomes" id="UP000295188"/>
    </source>
</evidence>
<accession>A0A4R3KD34</accession>
<protein>
    <submittedName>
        <fullName evidence="1">Uncharacterized protein</fullName>
    </submittedName>
</protein>
<reference evidence="1 2" key="1">
    <citation type="submission" date="2019-03" db="EMBL/GenBank/DDBJ databases">
        <title>Genomic Encyclopedia of Type Strains, Phase IV (KMG-IV): sequencing the most valuable type-strain genomes for metagenomic binning, comparative biology and taxonomic classification.</title>
        <authorList>
            <person name="Goeker M."/>
        </authorList>
    </citation>
    <scope>NUCLEOTIDE SEQUENCE [LARGE SCALE GENOMIC DNA]</scope>
    <source>
        <strain evidence="1 2">DSM 20467</strain>
    </source>
</reference>
<comment type="caution">
    <text evidence="1">The sequence shown here is derived from an EMBL/GenBank/DDBJ whole genome shotgun (WGS) entry which is preliminary data.</text>
</comment>